<dbReference type="SMART" id="SM00661">
    <property type="entry name" value="RPOL9"/>
    <property type="match status" value="1"/>
</dbReference>
<dbReference type="PROSITE" id="PS51133">
    <property type="entry name" value="ZF_TFIIS_2"/>
    <property type="match status" value="1"/>
</dbReference>
<evidence type="ECO:0000256" key="8">
    <source>
        <dbReference type="PIRSR" id="PIRSR005586-1"/>
    </source>
</evidence>
<evidence type="ECO:0000256" key="2">
    <source>
        <dbReference type="ARBA" id="ARBA00022478"/>
    </source>
</evidence>
<dbReference type="Proteomes" id="UP000019763">
    <property type="component" value="Unassembled WGS sequence"/>
</dbReference>
<feature type="binding site" evidence="8">
    <location>
        <position position="26"/>
    </location>
    <ligand>
        <name>Zn(2+)</name>
        <dbReference type="ChEBI" id="CHEBI:29105"/>
        <label>1</label>
    </ligand>
</feature>
<feature type="binding site" evidence="8">
    <location>
        <position position="98"/>
    </location>
    <ligand>
        <name>Zn(2+)</name>
        <dbReference type="ChEBI" id="CHEBI:29105"/>
        <label>2</label>
    </ligand>
</feature>
<keyword evidence="4 9" id="KW-0863">Zinc-finger</keyword>
<dbReference type="RefSeq" id="XP_011132408.1">
    <property type="nucleotide sequence ID" value="XM_011134106.1"/>
</dbReference>
<evidence type="ECO:0000256" key="7">
    <source>
        <dbReference type="PIRNR" id="PIRNR005586"/>
    </source>
</evidence>
<dbReference type="eggNOG" id="KOG2906">
    <property type="taxonomic scope" value="Eukaryota"/>
</dbReference>
<dbReference type="InterPro" id="IPR034014">
    <property type="entry name" value="Zn_ribbon_RPC11_C"/>
</dbReference>
<name>A0A023B0U8_GRENI</name>
<keyword evidence="2 7" id="KW-0240">DNA-directed RNA polymerase</keyword>
<sequence>MSLFCPTCHCLLSLGEGGNTEMKLRCPSCVYIFSIEEKVQLKKYLNPMQPEDAVSLEKELAKNPKTPAVCPECSHKEAYFYQLQIRSGDEGATTFFQCTHCHARWKEE</sequence>
<evidence type="ECO:0000256" key="9">
    <source>
        <dbReference type="PIRSR" id="PIRSR005586-2"/>
    </source>
</evidence>
<evidence type="ECO:0000259" key="11">
    <source>
        <dbReference type="PROSITE" id="PS51133"/>
    </source>
</evidence>
<dbReference type="Gene3D" id="2.20.25.10">
    <property type="match status" value="1"/>
</dbReference>
<evidence type="ECO:0000256" key="3">
    <source>
        <dbReference type="ARBA" id="ARBA00022723"/>
    </source>
</evidence>
<dbReference type="PANTHER" id="PTHR11239">
    <property type="entry name" value="DNA-DIRECTED RNA POLYMERASE"/>
    <property type="match status" value="1"/>
</dbReference>
<dbReference type="GO" id="GO:0008270">
    <property type="term" value="F:zinc ion binding"/>
    <property type="evidence" value="ECO:0007669"/>
    <property type="project" value="UniProtKB-KW"/>
</dbReference>
<dbReference type="InterPro" id="IPR001222">
    <property type="entry name" value="Znf_TFIIS"/>
</dbReference>
<dbReference type="AlphaFoldDB" id="A0A023B0U8"/>
<dbReference type="GO" id="GO:0005666">
    <property type="term" value="C:RNA polymerase III complex"/>
    <property type="evidence" value="ECO:0007669"/>
    <property type="project" value="TreeGrafter"/>
</dbReference>
<comment type="similarity">
    <text evidence="7 10">Belongs to the archaeal rpoM/eukaryotic RPA12/RPB9/RPC11 RNA polymerase family.</text>
</comment>
<comment type="subcellular location">
    <subcellularLocation>
        <location evidence="1 7">Nucleus</location>
    </subcellularLocation>
</comment>
<dbReference type="PANTHER" id="PTHR11239:SF12">
    <property type="entry name" value="DNA-DIRECTED RNA POLYMERASE III SUBUNIT RPC10"/>
    <property type="match status" value="1"/>
</dbReference>
<dbReference type="OrthoDB" id="282152at2759"/>
<feature type="binding site" evidence="8">
    <location>
        <position position="29"/>
    </location>
    <ligand>
        <name>Zn(2+)</name>
        <dbReference type="ChEBI" id="CHEBI:29105"/>
        <label>1</label>
    </ligand>
</feature>
<feature type="binding site" evidence="8">
    <location>
        <position position="8"/>
    </location>
    <ligand>
        <name>Zn(2+)</name>
        <dbReference type="ChEBI" id="CHEBI:29105"/>
        <label>1</label>
    </ligand>
</feature>
<keyword evidence="6 7" id="KW-0539">Nucleus</keyword>
<evidence type="ECO:0000256" key="6">
    <source>
        <dbReference type="ARBA" id="ARBA00023242"/>
    </source>
</evidence>
<feature type="binding site" evidence="8">
    <location>
        <position position="5"/>
    </location>
    <ligand>
        <name>Zn(2+)</name>
        <dbReference type="ChEBI" id="CHEBI:29105"/>
        <label>1</label>
    </ligand>
</feature>
<gene>
    <name evidence="12" type="ORF">GNI_136130</name>
</gene>
<dbReference type="OMA" id="MEFCDEC"/>
<dbReference type="VEuPathDB" id="CryptoDB:GNI_136130"/>
<keyword evidence="7 10" id="KW-0804">Transcription</keyword>
<keyword evidence="13" id="KW-1185">Reference proteome</keyword>
<dbReference type="SUPFAM" id="SSF57783">
    <property type="entry name" value="Zinc beta-ribbon"/>
    <property type="match status" value="1"/>
</dbReference>
<dbReference type="CDD" id="cd10509">
    <property type="entry name" value="Zn-ribbon_RPC11"/>
    <property type="match status" value="1"/>
</dbReference>
<dbReference type="InterPro" id="IPR012164">
    <property type="entry name" value="Rpa12/Rpb9/Rpc10/TFS"/>
</dbReference>
<feature type="binding site" evidence="8">
    <location>
        <position position="73"/>
    </location>
    <ligand>
        <name>Zn(2+)</name>
        <dbReference type="ChEBI" id="CHEBI:29105"/>
        <label>2</label>
    </ligand>
</feature>
<feature type="zinc finger region" description="C4-type" evidence="9">
    <location>
        <begin position="5"/>
        <end position="29"/>
    </location>
</feature>
<evidence type="ECO:0000313" key="12">
    <source>
        <dbReference type="EMBL" id="EZG45940.1"/>
    </source>
</evidence>
<feature type="binding site" evidence="8">
    <location>
        <position position="70"/>
    </location>
    <ligand>
        <name>Zn(2+)</name>
        <dbReference type="ChEBI" id="CHEBI:29105"/>
        <label>2</label>
    </ligand>
</feature>
<dbReference type="InterPro" id="IPR001529">
    <property type="entry name" value="Zn_ribbon_RPB9"/>
</dbReference>
<keyword evidence="5 8" id="KW-0862">Zinc</keyword>
<dbReference type="GO" id="GO:0003676">
    <property type="term" value="F:nucleic acid binding"/>
    <property type="evidence" value="ECO:0007669"/>
    <property type="project" value="InterPro"/>
</dbReference>
<reference evidence="12" key="1">
    <citation type="submission" date="2013-12" db="EMBL/GenBank/DDBJ databases">
        <authorList>
            <person name="Omoto C.K."/>
            <person name="Sibley D."/>
            <person name="Venepally P."/>
            <person name="Hadjithomas M."/>
            <person name="Karamycheva S."/>
            <person name="Brunk B."/>
            <person name="Roos D."/>
            <person name="Caler E."/>
            <person name="Lorenzi H."/>
        </authorList>
    </citation>
    <scope>NUCLEOTIDE SEQUENCE</scope>
</reference>
<organism evidence="12 13">
    <name type="scientific">Gregarina niphandrodes</name>
    <name type="common">Septate eugregarine</name>
    <dbReference type="NCBI Taxonomy" id="110365"/>
    <lineage>
        <taxon>Eukaryota</taxon>
        <taxon>Sar</taxon>
        <taxon>Alveolata</taxon>
        <taxon>Apicomplexa</taxon>
        <taxon>Conoidasida</taxon>
        <taxon>Gregarinasina</taxon>
        <taxon>Eugregarinorida</taxon>
        <taxon>Gregarinidae</taxon>
        <taxon>Gregarina</taxon>
    </lineage>
</organism>
<keyword evidence="3 8" id="KW-0479">Metal-binding</keyword>
<feature type="binding site" evidence="8">
    <location>
        <position position="101"/>
    </location>
    <ligand>
        <name>Zn(2+)</name>
        <dbReference type="ChEBI" id="CHEBI:29105"/>
        <label>2</label>
    </ligand>
</feature>
<evidence type="ECO:0000313" key="13">
    <source>
        <dbReference type="Proteomes" id="UP000019763"/>
    </source>
</evidence>
<proteinExistence type="inferred from homology"/>
<dbReference type="PIRSF" id="PIRSF005586">
    <property type="entry name" value="RNApol_RpoM"/>
    <property type="match status" value="1"/>
</dbReference>
<dbReference type="SMART" id="SM00440">
    <property type="entry name" value="ZnF_C2C2"/>
    <property type="match status" value="1"/>
</dbReference>
<dbReference type="PROSITE" id="PS00466">
    <property type="entry name" value="ZF_TFIIS_1"/>
    <property type="match status" value="1"/>
</dbReference>
<evidence type="ECO:0000256" key="1">
    <source>
        <dbReference type="ARBA" id="ARBA00004123"/>
    </source>
</evidence>
<evidence type="ECO:0000256" key="10">
    <source>
        <dbReference type="RuleBase" id="RU003474"/>
    </source>
</evidence>
<dbReference type="EMBL" id="AFNH02001007">
    <property type="protein sequence ID" value="EZG45940.1"/>
    <property type="molecule type" value="Genomic_DNA"/>
</dbReference>
<feature type="domain" description="TFIIS-type" evidence="11">
    <location>
        <begin position="66"/>
        <end position="106"/>
    </location>
</feature>
<protein>
    <recommendedName>
        <fullName evidence="7">DNA-directed RNA polymerase subunit</fullName>
    </recommendedName>
</protein>
<evidence type="ECO:0000256" key="5">
    <source>
        <dbReference type="ARBA" id="ARBA00022833"/>
    </source>
</evidence>
<evidence type="ECO:0000256" key="4">
    <source>
        <dbReference type="ARBA" id="ARBA00022771"/>
    </source>
</evidence>
<accession>A0A023B0U8</accession>
<comment type="caution">
    <text evidence="12">The sequence shown here is derived from an EMBL/GenBank/DDBJ whole genome shotgun (WGS) entry which is preliminary data.</text>
</comment>
<dbReference type="GO" id="GO:0003899">
    <property type="term" value="F:DNA-directed RNA polymerase activity"/>
    <property type="evidence" value="ECO:0007669"/>
    <property type="project" value="InterPro"/>
</dbReference>
<dbReference type="GeneID" id="22914832"/>
<dbReference type="GO" id="GO:0006386">
    <property type="term" value="P:termination of RNA polymerase III transcription"/>
    <property type="evidence" value="ECO:0007669"/>
    <property type="project" value="TreeGrafter"/>
</dbReference>
<dbReference type="Pfam" id="PF01096">
    <property type="entry name" value="Zn_ribbon_TFIIS"/>
    <property type="match status" value="1"/>
</dbReference>
<comment type="function">
    <text evidence="7">DNA-dependent RNA polymerase catalyzes the transcription of DNA into RNA using the four ribonucleoside triphosphates as substrates.</text>
</comment>